<gene>
    <name evidence="3" type="ORF">RI060_20820</name>
</gene>
<proteinExistence type="inferred from homology"/>
<dbReference type="Gene3D" id="3.40.50.1820">
    <property type="entry name" value="alpha/beta hydrolase"/>
    <property type="match status" value="1"/>
</dbReference>
<organism evidence="3 4">
    <name type="scientific">Streptomyces violaceus</name>
    <name type="common">Streptomyces venezuelae</name>
    <dbReference type="NCBI Taxonomy" id="1936"/>
    <lineage>
        <taxon>Bacteria</taxon>
        <taxon>Bacillati</taxon>
        <taxon>Actinomycetota</taxon>
        <taxon>Actinomycetes</taxon>
        <taxon>Kitasatosporales</taxon>
        <taxon>Streptomycetaceae</taxon>
        <taxon>Streptomyces</taxon>
    </lineage>
</organism>
<feature type="domain" description="Thioesterase" evidence="2">
    <location>
        <begin position="2"/>
        <end position="215"/>
    </location>
</feature>
<sequence>MPHSGGGPNRYLRLVGDLPDDVEIRGLTLPGRERRRTEPPGATLDEVLSSLATIPSPEVPTLILGHSLGATIGLHLAHALGEHCVGLIASGQEPRDGAGWLSEHSSDEDVLRLLELGGDMPSVFMADTGWRTAILDNLRADLRLGAESVERSRGVRLDVPITVLCGCEDRLIDQEALAGWSAYSAAECEVHVLSGGHFALFDPVNRPRYVEAIERHFSVIHAR</sequence>
<dbReference type="GO" id="GO:0016787">
    <property type="term" value="F:hydrolase activity"/>
    <property type="evidence" value="ECO:0007669"/>
    <property type="project" value="UniProtKB-KW"/>
</dbReference>
<protein>
    <submittedName>
        <fullName evidence="3">Alpha/beta fold hydrolase</fullName>
    </submittedName>
</protein>
<dbReference type="InterPro" id="IPR001031">
    <property type="entry name" value="Thioesterase"/>
</dbReference>
<dbReference type="InterPro" id="IPR029058">
    <property type="entry name" value="AB_hydrolase_fold"/>
</dbReference>
<name>A0ABY9U9S5_STRVL</name>
<evidence type="ECO:0000313" key="4">
    <source>
        <dbReference type="Proteomes" id="UP001249394"/>
    </source>
</evidence>
<keyword evidence="4" id="KW-1185">Reference proteome</keyword>
<evidence type="ECO:0000313" key="3">
    <source>
        <dbReference type="EMBL" id="WND19644.1"/>
    </source>
</evidence>
<keyword evidence="3" id="KW-0378">Hydrolase</keyword>
<evidence type="ECO:0000259" key="2">
    <source>
        <dbReference type="Pfam" id="PF00975"/>
    </source>
</evidence>
<dbReference type="Pfam" id="PF00975">
    <property type="entry name" value="Thioesterase"/>
    <property type="match status" value="1"/>
</dbReference>
<dbReference type="EMBL" id="CP134213">
    <property type="protein sequence ID" value="WND19644.1"/>
    <property type="molecule type" value="Genomic_DNA"/>
</dbReference>
<accession>A0ABY9U9S5</accession>
<dbReference type="SUPFAM" id="SSF53474">
    <property type="entry name" value="alpha/beta-Hydrolases"/>
    <property type="match status" value="1"/>
</dbReference>
<comment type="similarity">
    <text evidence="1">Belongs to the thioesterase family.</text>
</comment>
<reference evidence="3 4" key="1">
    <citation type="submission" date="2023-09" db="EMBL/GenBank/DDBJ databases">
        <title>The genome sequence of Streptomyces anthocyanicus.</title>
        <authorList>
            <person name="Mo P."/>
        </authorList>
    </citation>
    <scope>NUCLEOTIDE SEQUENCE [LARGE SCALE GENOMIC DNA]</scope>
    <source>
        <strain evidence="3 4">JCM 4387</strain>
    </source>
</reference>
<dbReference type="PANTHER" id="PTHR11487">
    <property type="entry name" value="THIOESTERASE"/>
    <property type="match status" value="1"/>
</dbReference>
<dbReference type="Proteomes" id="UP001249394">
    <property type="component" value="Chromosome"/>
</dbReference>
<evidence type="ECO:0000256" key="1">
    <source>
        <dbReference type="ARBA" id="ARBA00007169"/>
    </source>
</evidence>
<dbReference type="PANTHER" id="PTHR11487:SF0">
    <property type="entry name" value="S-ACYL FATTY ACID SYNTHASE THIOESTERASE, MEDIUM CHAIN"/>
    <property type="match status" value="1"/>
</dbReference>
<dbReference type="InterPro" id="IPR012223">
    <property type="entry name" value="TEII"/>
</dbReference>